<dbReference type="Gene3D" id="3.40.630.30">
    <property type="match status" value="1"/>
</dbReference>
<reference evidence="1 2" key="1">
    <citation type="submission" date="2019-05" db="EMBL/GenBank/DDBJ databases">
        <title>Complete genome sequencing of Anaerostipes rhamnosivorans.</title>
        <authorList>
            <person name="Bui T.P.N."/>
            <person name="de Vos W.M."/>
        </authorList>
    </citation>
    <scope>NUCLEOTIDE SEQUENCE [LARGE SCALE GENOMIC DNA]</scope>
    <source>
        <strain evidence="1 2">1y2</strain>
    </source>
</reference>
<name>A0A4P8IJ65_9FIRM</name>
<dbReference type="Proteomes" id="UP000298653">
    <property type="component" value="Chromosome"/>
</dbReference>
<gene>
    <name evidence="1" type="ORF">AR1Y2_2609</name>
</gene>
<protein>
    <submittedName>
        <fullName evidence="1">Putative acetyltransferase</fullName>
    </submittedName>
</protein>
<dbReference type="GO" id="GO:0016740">
    <property type="term" value="F:transferase activity"/>
    <property type="evidence" value="ECO:0007669"/>
    <property type="project" value="UniProtKB-KW"/>
</dbReference>
<dbReference type="InterPro" id="IPR016181">
    <property type="entry name" value="Acyl_CoA_acyltransferase"/>
</dbReference>
<keyword evidence="2" id="KW-1185">Reference proteome</keyword>
<dbReference type="SUPFAM" id="SSF55729">
    <property type="entry name" value="Acyl-CoA N-acyltransferases (Nat)"/>
    <property type="match status" value="1"/>
</dbReference>
<dbReference type="RefSeq" id="WP_137329345.1">
    <property type="nucleotide sequence ID" value="NZ_CP040058.1"/>
</dbReference>
<dbReference type="OrthoDB" id="9796381at2"/>
<organism evidence="1 2">
    <name type="scientific">Anaerostipes rhamnosivorans</name>
    <dbReference type="NCBI Taxonomy" id="1229621"/>
    <lineage>
        <taxon>Bacteria</taxon>
        <taxon>Bacillati</taxon>
        <taxon>Bacillota</taxon>
        <taxon>Clostridia</taxon>
        <taxon>Lachnospirales</taxon>
        <taxon>Lachnospiraceae</taxon>
        <taxon>Anaerostipes</taxon>
    </lineage>
</organism>
<dbReference type="AlphaFoldDB" id="A0A4P8IJ65"/>
<evidence type="ECO:0000313" key="1">
    <source>
        <dbReference type="EMBL" id="QCP36063.1"/>
    </source>
</evidence>
<dbReference type="EMBL" id="CP040058">
    <property type="protein sequence ID" value="QCP36063.1"/>
    <property type="molecule type" value="Genomic_DNA"/>
</dbReference>
<evidence type="ECO:0000313" key="2">
    <source>
        <dbReference type="Proteomes" id="UP000298653"/>
    </source>
</evidence>
<accession>A0A4P8IJ65</accession>
<keyword evidence="1" id="KW-0808">Transferase</keyword>
<dbReference type="KEGG" id="arf:AR1Y2_2609"/>
<proteinExistence type="predicted"/>
<sequence length="175" mass="19640">MEIRKAEIGQLSEILKIYSNARAFMKDHGNPDQWGETHPQEAVICGDIKSGNSYVCMENGKILAVFFYKAGEDPTYGHIYQGNWLNLDPYGVIHRIASSGKKKGSASFCLAWAFEECGNLRIDTHRDNHVMQNLLKRNGFTYCGIIYLENGSERLAYQKSEQSGQATSSPQPITL</sequence>